<feature type="domain" description="DUF4283" evidence="1">
    <location>
        <begin position="98"/>
        <end position="177"/>
    </location>
</feature>
<accession>A0AAV5KGL3</accession>
<keyword evidence="3" id="KW-1185">Reference proteome</keyword>
<reference evidence="2 3" key="1">
    <citation type="journal article" date="2021" name="Commun. Biol.">
        <title>The genome of Shorea leprosula (Dipterocarpaceae) highlights the ecological relevance of drought in aseasonal tropical rainforests.</title>
        <authorList>
            <person name="Ng K.K.S."/>
            <person name="Kobayashi M.J."/>
            <person name="Fawcett J.A."/>
            <person name="Hatakeyama M."/>
            <person name="Paape T."/>
            <person name="Ng C.H."/>
            <person name="Ang C.C."/>
            <person name="Tnah L.H."/>
            <person name="Lee C.T."/>
            <person name="Nishiyama T."/>
            <person name="Sese J."/>
            <person name="O'Brien M.J."/>
            <person name="Copetti D."/>
            <person name="Mohd Noor M.I."/>
            <person name="Ong R.C."/>
            <person name="Putra M."/>
            <person name="Sireger I.Z."/>
            <person name="Indrioko S."/>
            <person name="Kosugi Y."/>
            <person name="Izuno A."/>
            <person name="Isagi Y."/>
            <person name="Lee S.L."/>
            <person name="Shimizu K.K."/>
        </authorList>
    </citation>
    <scope>NUCLEOTIDE SEQUENCE [LARGE SCALE GENOMIC DNA]</scope>
    <source>
        <strain evidence="2">214</strain>
    </source>
</reference>
<organism evidence="2 3">
    <name type="scientific">Rubroshorea leprosula</name>
    <dbReference type="NCBI Taxonomy" id="152421"/>
    <lineage>
        <taxon>Eukaryota</taxon>
        <taxon>Viridiplantae</taxon>
        <taxon>Streptophyta</taxon>
        <taxon>Embryophyta</taxon>
        <taxon>Tracheophyta</taxon>
        <taxon>Spermatophyta</taxon>
        <taxon>Magnoliopsida</taxon>
        <taxon>eudicotyledons</taxon>
        <taxon>Gunneridae</taxon>
        <taxon>Pentapetalae</taxon>
        <taxon>rosids</taxon>
        <taxon>malvids</taxon>
        <taxon>Malvales</taxon>
        <taxon>Dipterocarpaceae</taxon>
        <taxon>Rubroshorea</taxon>
    </lineage>
</organism>
<gene>
    <name evidence="2" type="ORF">SLEP1_g33443</name>
</gene>
<evidence type="ECO:0000313" key="3">
    <source>
        <dbReference type="Proteomes" id="UP001054252"/>
    </source>
</evidence>
<dbReference type="Pfam" id="PF14111">
    <property type="entry name" value="DUF4283"/>
    <property type="match status" value="1"/>
</dbReference>
<comment type="caution">
    <text evidence="2">The sequence shown here is derived from an EMBL/GenBank/DDBJ whole genome shotgun (WGS) entry which is preliminary data.</text>
</comment>
<dbReference type="EMBL" id="BPVZ01000064">
    <property type="protein sequence ID" value="GKV23745.1"/>
    <property type="molecule type" value="Genomic_DNA"/>
</dbReference>
<dbReference type="PANTHER" id="PTHR33233">
    <property type="entry name" value="ENDONUCLEASE/EXONUCLEASE/PHOSPHATASE"/>
    <property type="match status" value="1"/>
</dbReference>
<evidence type="ECO:0000259" key="1">
    <source>
        <dbReference type="Pfam" id="PF14111"/>
    </source>
</evidence>
<dbReference type="InterPro" id="IPR025558">
    <property type="entry name" value="DUF4283"/>
</dbReference>
<dbReference type="AlphaFoldDB" id="A0AAV5KGL3"/>
<sequence>MSEAHRGQGKFQFGSNIASASRTKTIESSKARWGDMLQEGEDGILPLQKPKPIRSGSSVVQENTDIRKGWELQYVKPQDPFGVVVITKDEWNERSKIWQNALVGHVLGIKPSFKDMANFVNNQWKEFQVPKAFILRNGVFLFDFVDNDAKQAVLEKKWTFNDHPLMLKQWTPNVDLDNLDVSKILVWLQFPDLHLSLWKPKSLGKIASYLGILIATDALTSKRQRVLFARMLVEVEFMEQLLRLVPMVGPKGIFQQPLIFEWAHVRFGKCNNLGHEEMNCRAKTRKIWVVKQPIIELVQHKVLVPNVEITTSKVKAQVVNTTSDQLLKMNSEVTSIQLEKTDYHCGTIVVVQNYEKIDLVENAIGSKGNMQEVVQAFFERDVEAVVKSIPNGKSPSLDGFTVVMEYLTRKLQELETDAHFRFHAKCKTMKLTHLIFADDVVLFCKVDEKSLALMMHKFDEFLRVFGLEVYWSGALLLPKKVLKNINSACRNFIRSGKWNQSAMALVAWDDMCTPKCEGGLGIKQLDMWNRATLSKLVWLICKNHDNIWVCWAKQVLLKGKNFWEVEIPTNCAWTWRQVLKLRPVLKKYIWVQVGDGRQTSLFYDWWMGESRLNDNLSSSDISTWGHDLLVCDWWNGKEWSIPDSFVRRHPHIVEVISQQSLSRSADVALWKATKNDGFSELAREEE</sequence>
<dbReference type="Proteomes" id="UP001054252">
    <property type="component" value="Unassembled WGS sequence"/>
</dbReference>
<evidence type="ECO:0000313" key="2">
    <source>
        <dbReference type="EMBL" id="GKV23745.1"/>
    </source>
</evidence>
<proteinExistence type="predicted"/>
<dbReference type="PANTHER" id="PTHR33233:SF14">
    <property type="entry name" value="ENDONUCLEASE_EXONUCLEASE_PHOSPHATASE"/>
    <property type="match status" value="1"/>
</dbReference>
<protein>
    <recommendedName>
        <fullName evidence="1">DUF4283 domain-containing protein</fullName>
    </recommendedName>
</protein>
<name>A0AAV5KGL3_9ROSI</name>